<feature type="domain" description="KAP NTPase" evidence="1">
    <location>
        <begin position="23"/>
        <end position="342"/>
    </location>
</feature>
<dbReference type="SUPFAM" id="SSF52540">
    <property type="entry name" value="P-loop containing nucleoside triphosphate hydrolases"/>
    <property type="match status" value="1"/>
</dbReference>
<name>A0AAX1XGB8_9VIBR</name>
<evidence type="ECO:0000313" key="3">
    <source>
        <dbReference type="Proteomes" id="UP000283878"/>
    </source>
</evidence>
<dbReference type="RefSeq" id="WP_124009139.1">
    <property type="nucleotide sequence ID" value="NZ_JAMQQJ010000077.1"/>
</dbReference>
<evidence type="ECO:0000259" key="1">
    <source>
        <dbReference type="Pfam" id="PF07693"/>
    </source>
</evidence>
<sequence>MKLIVPELEIDEDSPFSKDLFERESFAEKLTNIIRNVEDNLVISLDANWGEGKSTFIRMWRLHLNKQGIKTVCFDAFKNDYSNDPFLDIAGEVLSFTETEFSGNGEIISSNGQLKSRAVNVGKRLAGWTTKVLVKSATLGFIKDSDIEELQVVAKEISNDTGDLVSNVILDRLNSHEIDKKSIEGFKNSIEDLGTKIREFQDFPLLIIVDELDRCRPSYAVETIEKIKHLFSAKNVVFVLSINNKQLQKSICSVYGEIDSATYLKKFIHLEASLPRQHGYYHGKKNDYLEYSSYLYQALDFPDWLNKDKDDICRIFACYAEYYNITLRDMERAYTNLSIYYASVNERAINYLPVICFLCIIKVKFKGSFEMLKHDKYTYDKFEKEFSIQNISKSYYRDINPDFFTICFKFFLYSDAEYQIARKSTDFQYMNLGSSSISRKKVIQWYCDQIDAFNVNIA</sequence>
<dbReference type="Proteomes" id="UP000283878">
    <property type="component" value="Unassembled WGS sequence"/>
</dbReference>
<evidence type="ECO:0000313" key="2">
    <source>
        <dbReference type="EMBL" id="RPB33138.1"/>
    </source>
</evidence>
<gene>
    <name evidence="2" type="ORF">CYQ91_23000</name>
</gene>
<reference evidence="2 3" key="1">
    <citation type="journal article" date="2018" name="AMB Express">
        <title>Occurrence and significance of pathogenicity and fitness islands in environmental vibrios.</title>
        <authorList>
            <person name="Klein S."/>
            <person name="Pipes S."/>
            <person name="Lovell C.R."/>
        </authorList>
    </citation>
    <scope>NUCLEOTIDE SEQUENCE [LARGE SCALE GENOMIC DNA]</scope>
    <source>
        <strain evidence="2 3">JBS-8-11-1</strain>
    </source>
</reference>
<dbReference type="InterPro" id="IPR011646">
    <property type="entry name" value="KAP_P-loop"/>
</dbReference>
<proteinExistence type="predicted"/>
<dbReference type="Pfam" id="PF07693">
    <property type="entry name" value="KAP_NTPase"/>
    <property type="match status" value="1"/>
</dbReference>
<accession>A0AAX1XGB8</accession>
<organism evidence="2 3">
    <name type="scientific">Vibrio diabolicus</name>
    <dbReference type="NCBI Taxonomy" id="50719"/>
    <lineage>
        <taxon>Bacteria</taxon>
        <taxon>Pseudomonadati</taxon>
        <taxon>Pseudomonadota</taxon>
        <taxon>Gammaproteobacteria</taxon>
        <taxon>Vibrionales</taxon>
        <taxon>Vibrionaceae</taxon>
        <taxon>Vibrio</taxon>
        <taxon>Vibrio diabolicus subgroup</taxon>
    </lineage>
</organism>
<dbReference type="AlphaFoldDB" id="A0AAX1XGB8"/>
<dbReference type="InterPro" id="IPR027417">
    <property type="entry name" value="P-loop_NTPase"/>
</dbReference>
<dbReference type="EMBL" id="PKPZ01000026">
    <property type="protein sequence ID" value="RPB33138.1"/>
    <property type="molecule type" value="Genomic_DNA"/>
</dbReference>
<protein>
    <recommendedName>
        <fullName evidence="1">KAP NTPase domain-containing protein</fullName>
    </recommendedName>
</protein>
<comment type="caution">
    <text evidence="2">The sequence shown here is derived from an EMBL/GenBank/DDBJ whole genome shotgun (WGS) entry which is preliminary data.</text>
</comment>